<sequence length="213" mass="22703">MTDTRNSPRGFTIVSKRGLALVAAVTLLVGLALGAGLTRVLGSGSPADDSAEAGFARDMTAHHAQAVAMGILAAKQGHSHEVRTIGEDVAMTQQGQIGIMSQWLRDWGLNLNGTAKPMAWMPDGDKALINGNLMPGMATQAEMEALQKATGKEFDRLFLDMMIKHHLGGVHMVDAVLADSTDPDVTWLAKGMKAGQTAEISDMQRLQETLAKR</sequence>
<dbReference type="RefSeq" id="WP_203742733.1">
    <property type="nucleotide sequence ID" value="NZ_BONF01000008.1"/>
</dbReference>
<dbReference type="InterPro" id="IPR012347">
    <property type="entry name" value="Ferritin-like"/>
</dbReference>
<dbReference type="PANTHER" id="PTHR36933:SF1">
    <property type="entry name" value="SLL0788 PROTEIN"/>
    <property type="match status" value="1"/>
</dbReference>
<reference evidence="2 3" key="1">
    <citation type="submission" date="2021-01" db="EMBL/GenBank/DDBJ databases">
        <title>Whole genome shotgun sequence of Catellatospora bangladeshensis NBRC 107357.</title>
        <authorList>
            <person name="Komaki H."/>
            <person name="Tamura T."/>
        </authorList>
    </citation>
    <scope>NUCLEOTIDE SEQUENCE [LARGE SCALE GENOMIC DNA]</scope>
    <source>
        <strain evidence="2 3">NBRC 107357</strain>
    </source>
</reference>
<evidence type="ECO:0000313" key="2">
    <source>
        <dbReference type="EMBL" id="GIF79774.1"/>
    </source>
</evidence>
<dbReference type="Gene3D" id="1.20.1260.10">
    <property type="match status" value="1"/>
</dbReference>
<proteinExistence type="predicted"/>
<name>A0A8J3JKU7_9ACTN</name>
<evidence type="ECO:0000313" key="3">
    <source>
        <dbReference type="Proteomes" id="UP000601223"/>
    </source>
</evidence>
<organism evidence="2 3">
    <name type="scientific">Catellatospora bangladeshensis</name>
    <dbReference type="NCBI Taxonomy" id="310355"/>
    <lineage>
        <taxon>Bacteria</taxon>
        <taxon>Bacillati</taxon>
        <taxon>Actinomycetota</taxon>
        <taxon>Actinomycetes</taxon>
        <taxon>Micromonosporales</taxon>
        <taxon>Micromonosporaceae</taxon>
        <taxon>Catellatospora</taxon>
    </lineage>
</organism>
<comment type="caution">
    <text evidence="2">The sequence shown here is derived from an EMBL/GenBank/DDBJ whole genome shotgun (WGS) entry which is preliminary data.</text>
</comment>
<accession>A0A8J3JKU7</accession>
<dbReference type="InterPro" id="IPR005183">
    <property type="entry name" value="DUF305_CopM-like"/>
</dbReference>
<evidence type="ECO:0000259" key="1">
    <source>
        <dbReference type="Pfam" id="PF03713"/>
    </source>
</evidence>
<dbReference type="Pfam" id="PF03713">
    <property type="entry name" value="DUF305"/>
    <property type="match status" value="1"/>
</dbReference>
<dbReference type="AlphaFoldDB" id="A0A8J3JKU7"/>
<protein>
    <recommendedName>
        <fullName evidence="1">DUF305 domain-containing protein</fullName>
    </recommendedName>
</protein>
<feature type="domain" description="DUF305" evidence="1">
    <location>
        <begin position="52"/>
        <end position="206"/>
    </location>
</feature>
<keyword evidence="3" id="KW-1185">Reference proteome</keyword>
<dbReference type="PANTHER" id="PTHR36933">
    <property type="entry name" value="SLL0788 PROTEIN"/>
    <property type="match status" value="1"/>
</dbReference>
<dbReference type="Proteomes" id="UP000601223">
    <property type="component" value="Unassembled WGS sequence"/>
</dbReference>
<dbReference type="EMBL" id="BONF01000008">
    <property type="protein sequence ID" value="GIF79774.1"/>
    <property type="molecule type" value="Genomic_DNA"/>
</dbReference>
<gene>
    <name evidence="2" type="ORF">Cba03nite_11230</name>
</gene>